<dbReference type="GO" id="GO:0001678">
    <property type="term" value="P:intracellular glucose homeostasis"/>
    <property type="evidence" value="ECO:0007669"/>
    <property type="project" value="InterPro"/>
</dbReference>
<dbReference type="InterPro" id="IPR043129">
    <property type="entry name" value="ATPase_NBD"/>
</dbReference>
<dbReference type="GeneTree" id="ENSGT00950000182787"/>
<feature type="region of interest" description="Disordered" evidence="18">
    <location>
        <begin position="1"/>
        <end position="64"/>
    </location>
</feature>
<keyword evidence="8" id="KW-0808">Transferase</keyword>
<keyword evidence="11" id="KW-0418">Kinase</keyword>
<keyword evidence="9" id="KW-0677">Repeat</keyword>
<dbReference type="Gene3D" id="3.40.367.20">
    <property type="match status" value="3"/>
</dbReference>
<dbReference type="InterPro" id="IPR022673">
    <property type="entry name" value="Hexokinase_C"/>
</dbReference>
<feature type="domain" description="Hexokinase N-terminal" evidence="19">
    <location>
        <begin position="91"/>
        <end position="143"/>
    </location>
</feature>
<keyword evidence="14" id="KW-0472">Membrane</keyword>
<proteinExistence type="inferred from homology"/>
<dbReference type="GO" id="GO:0019158">
    <property type="term" value="F:mannokinase activity"/>
    <property type="evidence" value="ECO:0007669"/>
    <property type="project" value="TreeGrafter"/>
</dbReference>
<name>A0A7M4F5U8_CROPO</name>
<evidence type="ECO:0000256" key="6">
    <source>
        <dbReference type="ARBA" id="ARBA00012324"/>
    </source>
</evidence>
<feature type="compositionally biased region" description="Basic and acidic residues" evidence="18">
    <location>
        <begin position="1"/>
        <end position="17"/>
    </location>
</feature>
<keyword evidence="15" id="KW-0324">Glycolysis</keyword>
<dbReference type="Pfam" id="PF03727">
    <property type="entry name" value="Hexokinase_2"/>
    <property type="match status" value="2"/>
</dbReference>
<keyword evidence="7" id="KW-0963">Cytoplasm</keyword>
<comment type="pathway">
    <text evidence="3">Carbohydrate degradation; glycolysis; D-glyceraldehyde 3-phosphate and glycerone phosphate from D-glucose: step 1/4.</text>
</comment>
<dbReference type="Proteomes" id="UP000594220">
    <property type="component" value="Unplaced"/>
</dbReference>
<keyword evidence="12" id="KW-0067">ATP-binding</keyword>
<evidence type="ECO:0000313" key="22">
    <source>
        <dbReference type="Proteomes" id="UP000594220"/>
    </source>
</evidence>
<evidence type="ECO:0000256" key="3">
    <source>
        <dbReference type="ARBA" id="ARBA00004888"/>
    </source>
</evidence>
<reference evidence="21" key="2">
    <citation type="submission" date="2025-09" db="UniProtKB">
        <authorList>
            <consortium name="Ensembl"/>
        </authorList>
    </citation>
    <scope>IDENTIFICATION</scope>
</reference>
<reference evidence="21" key="1">
    <citation type="submission" date="2025-08" db="UniProtKB">
        <authorList>
            <consortium name="Ensembl"/>
        </authorList>
    </citation>
    <scope>IDENTIFICATION</scope>
</reference>
<dbReference type="UniPathway" id="UPA00242"/>
<dbReference type="SUPFAM" id="SSF53067">
    <property type="entry name" value="Actin-like ATPase domain"/>
    <property type="match status" value="5"/>
</dbReference>
<feature type="domain" description="Hexokinase N-terminal" evidence="19">
    <location>
        <begin position="187"/>
        <end position="280"/>
    </location>
</feature>
<dbReference type="GO" id="GO:0005524">
    <property type="term" value="F:ATP binding"/>
    <property type="evidence" value="ECO:0007669"/>
    <property type="project" value="UniProtKB-KW"/>
</dbReference>
<dbReference type="GO" id="GO:0004340">
    <property type="term" value="F:glucokinase activity"/>
    <property type="evidence" value="ECO:0007669"/>
    <property type="project" value="TreeGrafter"/>
</dbReference>
<dbReference type="GO" id="GO:0006006">
    <property type="term" value="P:glucose metabolic process"/>
    <property type="evidence" value="ECO:0007669"/>
    <property type="project" value="TreeGrafter"/>
</dbReference>
<evidence type="ECO:0000256" key="2">
    <source>
        <dbReference type="ARBA" id="ARBA00004496"/>
    </source>
</evidence>
<dbReference type="EC" id="2.7.1.1" evidence="6"/>
<dbReference type="AlphaFoldDB" id="A0A7M4F5U8"/>
<comment type="catalytic activity">
    <reaction evidence="17">
        <text>D-glucose + ATP = D-glucose 6-phosphate + ADP + H(+)</text>
        <dbReference type="Rhea" id="RHEA:17825"/>
        <dbReference type="ChEBI" id="CHEBI:4167"/>
        <dbReference type="ChEBI" id="CHEBI:15378"/>
        <dbReference type="ChEBI" id="CHEBI:30616"/>
        <dbReference type="ChEBI" id="CHEBI:61548"/>
        <dbReference type="ChEBI" id="CHEBI:456216"/>
        <dbReference type="EC" id="2.7.1.1"/>
    </reaction>
    <physiologicalReaction direction="left-to-right" evidence="17">
        <dbReference type="Rhea" id="RHEA:17826"/>
    </physiologicalReaction>
</comment>
<evidence type="ECO:0000256" key="7">
    <source>
        <dbReference type="ARBA" id="ARBA00022490"/>
    </source>
</evidence>
<dbReference type="GO" id="GO:0031966">
    <property type="term" value="C:mitochondrial membrane"/>
    <property type="evidence" value="ECO:0007669"/>
    <property type="project" value="UniProtKB-SubCell"/>
</dbReference>
<dbReference type="GO" id="GO:0005829">
    <property type="term" value="C:cytosol"/>
    <property type="evidence" value="ECO:0007669"/>
    <property type="project" value="TreeGrafter"/>
</dbReference>
<gene>
    <name evidence="21" type="primary">HK3</name>
</gene>
<dbReference type="InterPro" id="IPR019807">
    <property type="entry name" value="Hexokinase_BS"/>
</dbReference>
<evidence type="ECO:0000256" key="12">
    <source>
        <dbReference type="ARBA" id="ARBA00022840"/>
    </source>
</evidence>
<evidence type="ECO:0000259" key="20">
    <source>
        <dbReference type="Pfam" id="PF03727"/>
    </source>
</evidence>
<keyword evidence="10" id="KW-0547">Nucleotide-binding</keyword>
<comment type="subcellular location">
    <subcellularLocation>
        <location evidence="2">Cytoplasm</location>
    </subcellularLocation>
    <subcellularLocation>
        <location evidence="1">Mitochondrion membrane</location>
        <topology evidence="1">Peripheral membrane protein</topology>
    </subcellularLocation>
</comment>
<dbReference type="PRINTS" id="PR00475">
    <property type="entry name" value="HEXOKINASE"/>
</dbReference>
<evidence type="ECO:0000256" key="14">
    <source>
        <dbReference type="ARBA" id="ARBA00023136"/>
    </source>
</evidence>
<dbReference type="PROSITE" id="PS51748">
    <property type="entry name" value="HEXOKINASE_2"/>
    <property type="match status" value="2"/>
</dbReference>
<evidence type="ECO:0000259" key="19">
    <source>
        <dbReference type="Pfam" id="PF00349"/>
    </source>
</evidence>
<dbReference type="GO" id="GO:0005536">
    <property type="term" value="F:D-glucose binding"/>
    <property type="evidence" value="ECO:0007669"/>
    <property type="project" value="InterPro"/>
</dbReference>
<evidence type="ECO:0000256" key="18">
    <source>
        <dbReference type="SAM" id="MobiDB-lite"/>
    </source>
</evidence>
<evidence type="ECO:0000256" key="9">
    <source>
        <dbReference type="ARBA" id="ARBA00022737"/>
    </source>
</evidence>
<comment type="similarity">
    <text evidence="5">Belongs to the hexokinase family.</text>
</comment>
<dbReference type="PROSITE" id="PS00378">
    <property type="entry name" value="HEXOKINASE_1"/>
    <property type="match status" value="1"/>
</dbReference>
<dbReference type="GO" id="GO:0008865">
    <property type="term" value="F:fructokinase activity"/>
    <property type="evidence" value="ECO:0007669"/>
    <property type="project" value="TreeGrafter"/>
</dbReference>
<dbReference type="Ensembl" id="ENSCPRT00005023561.1">
    <property type="protein sequence ID" value="ENSCPRP00005020160.1"/>
    <property type="gene ID" value="ENSCPRG00005013690.1"/>
</dbReference>
<dbReference type="InterPro" id="IPR022672">
    <property type="entry name" value="Hexokinase_N"/>
</dbReference>
<evidence type="ECO:0000256" key="15">
    <source>
        <dbReference type="ARBA" id="ARBA00023152"/>
    </source>
</evidence>
<keyword evidence="13" id="KW-0496">Mitochondrion</keyword>
<organism evidence="21 22">
    <name type="scientific">Crocodylus porosus</name>
    <name type="common">Saltwater crocodile</name>
    <name type="synonym">Estuarine crocodile</name>
    <dbReference type="NCBI Taxonomy" id="8502"/>
    <lineage>
        <taxon>Eukaryota</taxon>
        <taxon>Metazoa</taxon>
        <taxon>Chordata</taxon>
        <taxon>Craniata</taxon>
        <taxon>Vertebrata</taxon>
        <taxon>Euteleostomi</taxon>
        <taxon>Archelosauria</taxon>
        <taxon>Archosauria</taxon>
        <taxon>Crocodylia</taxon>
        <taxon>Longirostres</taxon>
        <taxon>Crocodylidae</taxon>
        <taxon>Crocodylus</taxon>
    </lineage>
</organism>
<evidence type="ECO:0000256" key="16">
    <source>
        <dbReference type="ARBA" id="ARBA00044613"/>
    </source>
</evidence>
<accession>A0A7M4F5U8</accession>
<dbReference type="FunFam" id="3.40.367.20:FF:000001">
    <property type="entry name" value="Hexokinase 1"/>
    <property type="match status" value="1"/>
</dbReference>
<feature type="domain" description="Hexokinase N-terminal" evidence="19">
    <location>
        <begin position="517"/>
        <end position="715"/>
    </location>
</feature>
<keyword evidence="22" id="KW-1185">Reference proteome</keyword>
<dbReference type="Pfam" id="PF00349">
    <property type="entry name" value="Hexokinase_1"/>
    <property type="match status" value="3"/>
</dbReference>
<dbReference type="GO" id="GO:0006096">
    <property type="term" value="P:glycolytic process"/>
    <property type="evidence" value="ECO:0007669"/>
    <property type="project" value="UniProtKB-UniPathway"/>
</dbReference>
<dbReference type="UniPathway" id="UPA00109">
    <property type="reaction ID" value="UER00180"/>
</dbReference>
<evidence type="ECO:0000256" key="1">
    <source>
        <dbReference type="ARBA" id="ARBA00004318"/>
    </source>
</evidence>
<sequence>MSSRQDEPVPQEPHKEAGSPACPAQWVGAAGTAQDPQSRSRHVTEVVSTGPVRHPRTLPATCLGPARLPQPVGAPGGSQLCSLPDPRCPQVQRVLQPLSLSLQQLSRVQHHMLAAMEAGLRLRKGAHTVPMLPTYVRSTPDGTGESWPPAPSRQLRWRGGGQPPATGMGQGGAAVADWGRASILPCQLFDFMAKSLCQFLDDLHIPATSHQLGFCFPFTCITTGLETSKLQSWSKGYSCSGVVGRDVGQLLQAAIQRQASHDINVMVVVNDTVATMMGCRLGTKPCEVGLIVGAGTNSCFMEEARYVESLDDNEGRMCVNTEWGTFGDTGAMADILTTYDEHVDAGSLNKGKHRFEKLIGSLYLGEIARLLLVQLAQDKALHAGGTTPQLRTQGMVTALEVLNISEDQGGLAAAQCLLQKLGLQPSDPDCFTVQQVCLAVVTRAACLCATSLAAMLTHMRKNRELPQLDVRPGFARTVAKLAPECTATLVSAVDDSRAQGVAVVAAVALRLEAQRREVDQLLQPLRLAPRARQQVQALLQCEMERGLRQETHAQASTRMLPTYVRATPDGSERGDFLALDLGGTNFRVLLVKLRSREAGGICMVSEIYSIPPEVAQGPGSQLFDHIVECIVDFQTKQGLWGRTLPLGFTFSFPCQQKSLDQGILLNWTKGFTASGCEGKDVVELLREAVRRKNQFDLDVVAIVNDTVGTMMSCGYDDPNCEVGLIVGTGTNACYMEELRNVEAVPGAEGRMCINMEWGAFGDNGCLDEFFTHFDAQVDRVSLNPGKQRFEKLISGMYLGEIVRMVLVELVEKELLFQGRPCPALQTPGIFPTKFLSTIESDGLALRQASAVLQNLGLAASVEDALLVRKVCQVVSLRAGQLCGAALAAVAEKIRDNRGLAQLAVTVGVDGTLYKLHPHFSQHVQQTVKELAPRCTVTFLQSEDGSGKGAALVAAVACRIAQSRAAPATGQ</sequence>
<dbReference type="FunFam" id="3.30.420.40:FF:000015">
    <property type="entry name" value="Hexokinase 1"/>
    <property type="match status" value="1"/>
</dbReference>
<comment type="catalytic activity">
    <reaction evidence="16">
        <text>a D-hexose + ATP = a D-hexose 6-phosphate + ADP + H(+)</text>
        <dbReference type="Rhea" id="RHEA:22740"/>
        <dbReference type="ChEBI" id="CHEBI:4194"/>
        <dbReference type="ChEBI" id="CHEBI:15378"/>
        <dbReference type="ChEBI" id="CHEBI:30616"/>
        <dbReference type="ChEBI" id="CHEBI:229467"/>
        <dbReference type="ChEBI" id="CHEBI:456216"/>
        <dbReference type="EC" id="2.7.1.1"/>
    </reaction>
    <physiologicalReaction direction="left-to-right" evidence="16">
        <dbReference type="Rhea" id="RHEA:22741"/>
    </physiologicalReaction>
</comment>
<dbReference type="InterPro" id="IPR001312">
    <property type="entry name" value="Hexokinase"/>
</dbReference>
<evidence type="ECO:0000256" key="8">
    <source>
        <dbReference type="ARBA" id="ARBA00022679"/>
    </source>
</evidence>
<dbReference type="PANTHER" id="PTHR19443">
    <property type="entry name" value="HEXOKINASE"/>
    <property type="match status" value="1"/>
</dbReference>
<dbReference type="PANTHER" id="PTHR19443:SF1">
    <property type="entry name" value="HEXOKINASE-3"/>
    <property type="match status" value="1"/>
</dbReference>
<protein>
    <recommendedName>
        <fullName evidence="6">hexokinase</fullName>
        <ecNumber evidence="6">2.7.1.1</ecNumber>
    </recommendedName>
</protein>
<evidence type="ECO:0000256" key="17">
    <source>
        <dbReference type="ARBA" id="ARBA00048160"/>
    </source>
</evidence>
<evidence type="ECO:0000313" key="21">
    <source>
        <dbReference type="Ensembl" id="ENSCPRP00005020160.1"/>
    </source>
</evidence>
<evidence type="ECO:0000256" key="11">
    <source>
        <dbReference type="ARBA" id="ARBA00022777"/>
    </source>
</evidence>
<evidence type="ECO:0000256" key="10">
    <source>
        <dbReference type="ARBA" id="ARBA00022741"/>
    </source>
</evidence>
<feature type="domain" description="Hexokinase C-terminal" evidence="20">
    <location>
        <begin position="288"/>
        <end position="465"/>
    </location>
</feature>
<feature type="domain" description="Hexokinase C-terminal" evidence="20">
    <location>
        <begin position="722"/>
        <end position="955"/>
    </location>
</feature>
<evidence type="ECO:0000256" key="13">
    <source>
        <dbReference type="ARBA" id="ARBA00023128"/>
    </source>
</evidence>
<evidence type="ECO:0000256" key="5">
    <source>
        <dbReference type="ARBA" id="ARBA00009225"/>
    </source>
</evidence>
<evidence type="ECO:0000256" key="4">
    <source>
        <dbReference type="ARBA" id="ARBA00005028"/>
    </source>
</evidence>
<dbReference type="FunFam" id="3.40.367.20:FF:000020">
    <property type="entry name" value="Hexokinase-1"/>
    <property type="match status" value="1"/>
</dbReference>
<comment type="pathway">
    <text evidence="4">Carbohydrate metabolism; hexose metabolism.</text>
</comment>
<dbReference type="Gene3D" id="3.30.420.40">
    <property type="match status" value="3"/>
</dbReference>